<sequence>MPWTTKYAEALLESGNLEVTILLSRCIGLLPLTLSPGGCSVCKKRMNSAFDSLHNPFRSEVSKMIINSPLLFHCVLSMSAAHLYQGDEPKSSIALEFQTEAISHLSIELSQLDTAMPRVLKGDDGRSGALAFQKTDHVQDDVLLGVILLGMTSAWHNSSATGLSHLFGCRQLFKAWMASNSLEDAAKRASMDQKQCFLVSSMIYWEAMSSFILDQDTAALSYMDVFCQPNLPSLIYPCPWTGVGTPVFVFLAKTGILLRNKRVLRNLRVFRSGEAHQRALYAELLEDASALEQEIIKLRTPFVGLIEDVGDPCTPPDHFLAIARCYRLATLLELYRGFPELIKSQTVVEQAVEISTGEYDDKTHLILGLAFGILGILESIPTDSGTISIQLLALLIAGSALGVPPGQCQSTTVEGTPFQQTVMRWRDFVRQRILFMCVAIGLRPVNHSALILEEVWSRMDMEMSHSSSNGGILDGKVHWLDVMSEKKLETIFG</sequence>
<name>C7YXM3_FUSV7</name>
<dbReference type="GO" id="GO:0003700">
    <property type="term" value="F:DNA-binding transcription factor activity"/>
    <property type="evidence" value="ECO:0007669"/>
    <property type="project" value="TreeGrafter"/>
</dbReference>
<evidence type="ECO:0000256" key="1">
    <source>
        <dbReference type="ARBA" id="ARBA00004123"/>
    </source>
</evidence>
<organism evidence="3 4">
    <name type="scientific">Fusarium vanettenii (strain ATCC MYA-4622 / CBS 123669 / FGSC 9596 / NRRL 45880 / 77-13-4)</name>
    <name type="common">Fusarium solani subsp. pisi</name>
    <dbReference type="NCBI Taxonomy" id="660122"/>
    <lineage>
        <taxon>Eukaryota</taxon>
        <taxon>Fungi</taxon>
        <taxon>Dikarya</taxon>
        <taxon>Ascomycota</taxon>
        <taxon>Pezizomycotina</taxon>
        <taxon>Sordariomycetes</taxon>
        <taxon>Hypocreomycetidae</taxon>
        <taxon>Hypocreales</taxon>
        <taxon>Nectriaceae</taxon>
        <taxon>Fusarium</taxon>
        <taxon>Fusarium solani species complex</taxon>
        <taxon>Fusarium vanettenii</taxon>
    </lineage>
</organism>
<accession>C7YXM3</accession>
<dbReference type="eggNOG" id="ENOG502SPQC">
    <property type="taxonomic scope" value="Eukaryota"/>
</dbReference>
<comment type="subcellular location">
    <subcellularLocation>
        <location evidence="1">Nucleus</location>
    </subcellularLocation>
</comment>
<dbReference type="VEuPathDB" id="FungiDB:NECHADRAFT_70650"/>
<dbReference type="OrthoDB" id="39175at2759"/>
<evidence type="ECO:0000313" key="3">
    <source>
        <dbReference type="EMBL" id="EEU43612.1"/>
    </source>
</evidence>
<evidence type="ECO:0000256" key="2">
    <source>
        <dbReference type="ARBA" id="ARBA00023242"/>
    </source>
</evidence>
<dbReference type="PANTHER" id="PTHR37534">
    <property type="entry name" value="TRANSCRIPTIONAL ACTIVATOR PROTEIN UGA3"/>
    <property type="match status" value="1"/>
</dbReference>
<dbReference type="Pfam" id="PF11951">
    <property type="entry name" value="Fungal_trans_2"/>
    <property type="match status" value="1"/>
</dbReference>
<proteinExistence type="predicted"/>
<dbReference type="GO" id="GO:0005634">
    <property type="term" value="C:nucleus"/>
    <property type="evidence" value="ECO:0007669"/>
    <property type="project" value="UniProtKB-SubCell"/>
</dbReference>
<protein>
    <recommendedName>
        <fullName evidence="5">Transcription factor domain-containing protein</fullName>
    </recommendedName>
</protein>
<dbReference type="InParanoid" id="C7YXM3"/>
<dbReference type="RefSeq" id="XP_003049325.1">
    <property type="nucleotide sequence ID" value="XM_003049279.1"/>
</dbReference>
<dbReference type="PANTHER" id="PTHR37534:SF44">
    <property type="entry name" value="ZN(II)2CYS6 TRANSCRIPTION FACTOR (EUROFUNG)"/>
    <property type="match status" value="1"/>
</dbReference>
<dbReference type="GeneID" id="9666381"/>
<dbReference type="EMBL" id="GG698902">
    <property type="protein sequence ID" value="EEU43612.1"/>
    <property type="molecule type" value="Genomic_DNA"/>
</dbReference>
<evidence type="ECO:0000313" key="4">
    <source>
        <dbReference type="Proteomes" id="UP000005206"/>
    </source>
</evidence>
<dbReference type="GO" id="GO:0045944">
    <property type="term" value="P:positive regulation of transcription by RNA polymerase II"/>
    <property type="evidence" value="ECO:0007669"/>
    <property type="project" value="TreeGrafter"/>
</dbReference>
<keyword evidence="2" id="KW-0539">Nucleus</keyword>
<dbReference type="HOGENOM" id="CLU_014597_2_1_1"/>
<dbReference type="Proteomes" id="UP000005206">
    <property type="component" value="Chromosome 7"/>
</dbReference>
<dbReference type="GO" id="GO:0000976">
    <property type="term" value="F:transcription cis-regulatory region binding"/>
    <property type="evidence" value="ECO:0007669"/>
    <property type="project" value="TreeGrafter"/>
</dbReference>
<dbReference type="InterPro" id="IPR021858">
    <property type="entry name" value="Fun_TF"/>
</dbReference>
<dbReference type="AlphaFoldDB" id="C7YXM3"/>
<evidence type="ECO:0008006" key="5">
    <source>
        <dbReference type="Google" id="ProtNLM"/>
    </source>
</evidence>
<dbReference type="OMA" id="PWTGICT"/>
<keyword evidence="4" id="KW-1185">Reference proteome</keyword>
<dbReference type="KEGG" id="nhe:NECHADRAFT_70650"/>
<reference evidence="3 4" key="1">
    <citation type="journal article" date="2009" name="PLoS Genet.">
        <title>The genome of Nectria haematococca: contribution of supernumerary chromosomes to gene expansion.</title>
        <authorList>
            <person name="Coleman J.J."/>
            <person name="Rounsley S.D."/>
            <person name="Rodriguez-Carres M."/>
            <person name="Kuo A."/>
            <person name="Wasmann C.C."/>
            <person name="Grimwood J."/>
            <person name="Schmutz J."/>
            <person name="Taga M."/>
            <person name="White G.J."/>
            <person name="Zhou S."/>
            <person name="Schwartz D.C."/>
            <person name="Freitag M."/>
            <person name="Ma L.J."/>
            <person name="Danchin E.G."/>
            <person name="Henrissat B."/>
            <person name="Coutinho P.M."/>
            <person name="Nelson D.R."/>
            <person name="Straney D."/>
            <person name="Napoli C.A."/>
            <person name="Barker B.M."/>
            <person name="Gribskov M."/>
            <person name="Rep M."/>
            <person name="Kroken S."/>
            <person name="Molnar I."/>
            <person name="Rensing C."/>
            <person name="Kennell J.C."/>
            <person name="Zamora J."/>
            <person name="Farman M.L."/>
            <person name="Selker E.U."/>
            <person name="Salamov A."/>
            <person name="Shapiro H."/>
            <person name="Pangilinan J."/>
            <person name="Lindquist E."/>
            <person name="Lamers C."/>
            <person name="Grigoriev I.V."/>
            <person name="Geiser D.M."/>
            <person name="Covert S.F."/>
            <person name="Temporini E."/>
            <person name="Vanetten H.D."/>
        </authorList>
    </citation>
    <scope>NUCLEOTIDE SEQUENCE [LARGE SCALE GENOMIC DNA]</scope>
    <source>
        <strain evidence="4">ATCC MYA-4622 / CBS 123669 / FGSC 9596 / NRRL 45880 / 77-13-4</strain>
    </source>
</reference>
<gene>
    <name evidence="3" type="ORF">NECHADRAFT_70650</name>
</gene>